<dbReference type="Gene3D" id="2.140.10.10">
    <property type="entry name" value="Quinoprotein alcohol dehydrogenase-like superfamily"/>
    <property type="match status" value="1"/>
</dbReference>
<gene>
    <name evidence="2" type="ORF">BLA60_27005</name>
</gene>
<dbReference type="RefSeq" id="WP_075135809.1">
    <property type="nucleotide sequence ID" value="NZ_MSIF01000015.1"/>
</dbReference>
<dbReference type="EMBL" id="MSIF01000015">
    <property type="protein sequence ID" value="OLF07569.1"/>
    <property type="molecule type" value="Genomic_DNA"/>
</dbReference>
<dbReference type="AlphaFoldDB" id="A0A7Z0WL57"/>
<accession>A0A7Z0WL57</accession>
<dbReference type="SUPFAM" id="SSF50998">
    <property type="entry name" value="Quinoprotein alcohol dehydrogenase-like"/>
    <property type="match status" value="1"/>
</dbReference>
<proteinExistence type="predicted"/>
<dbReference type="InterPro" id="IPR002372">
    <property type="entry name" value="PQQ_rpt_dom"/>
</dbReference>
<sequence>MKRWVYTAAGVAVVLVAGLLVWRPWASAGEPCGGAISPTTELPAGTALDEVASPEELAVLSATAVPFGEPRVAVPEPLAARLTLGGVVVQQSPGGVVGGVDARTGERRWAVRQQGTGYGAVRVGGRLALAQQEAGEPLTVADVGVDNGEVRACVVVEDAPPAGSGTAVAVAEHTVALLRRAEDASWLSLVDPADRRAERTVEADLPASVVHGQAAGDVLVFDAAGTGPTGAWELVTDQRDTVTPADRRVYAFDTTHGEPLWDYAHDNHVSQVVGTFPEVVVVRATRLDGAVLRNHLIALDAHSGEQRWATALPDSPAKYYEQATLLADVVITSESHPTRGAFAVLVGRDLYSGQELWRIENRVTALDRAALIGGFAAVPGRPGHGLELIDLRGGGSTTAFDGVTVLGVTADGTSIGLDVALDSGRVLATYDRVHVS</sequence>
<dbReference type="Pfam" id="PF13360">
    <property type="entry name" value="PQQ_2"/>
    <property type="match status" value="1"/>
</dbReference>
<name>A0A7Z0WL57_9PSEU</name>
<dbReference type="InterPro" id="IPR011047">
    <property type="entry name" value="Quinoprotein_ADH-like_sf"/>
</dbReference>
<evidence type="ECO:0000259" key="1">
    <source>
        <dbReference type="Pfam" id="PF13360"/>
    </source>
</evidence>
<reference evidence="2 3" key="1">
    <citation type="submission" date="2016-12" db="EMBL/GenBank/DDBJ databases">
        <title>The draft genome sequence of Actinophytocola xinjiangensis.</title>
        <authorList>
            <person name="Wang W."/>
            <person name="Yuan L."/>
        </authorList>
    </citation>
    <scope>NUCLEOTIDE SEQUENCE [LARGE SCALE GENOMIC DNA]</scope>
    <source>
        <strain evidence="2 3">CGMCC 4.4663</strain>
    </source>
</reference>
<evidence type="ECO:0000313" key="2">
    <source>
        <dbReference type="EMBL" id="OLF07569.1"/>
    </source>
</evidence>
<protein>
    <recommendedName>
        <fullName evidence="1">Pyrrolo-quinoline quinone repeat domain-containing protein</fullName>
    </recommendedName>
</protein>
<dbReference type="OrthoDB" id="3674818at2"/>
<feature type="domain" description="Pyrrolo-quinoline quinone repeat" evidence="1">
    <location>
        <begin position="241"/>
        <end position="360"/>
    </location>
</feature>
<evidence type="ECO:0000313" key="3">
    <source>
        <dbReference type="Proteomes" id="UP000185696"/>
    </source>
</evidence>
<comment type="caution">
    <text evidence="2">The sequence shown here is derived from an EMBL/GenBank/DDBJ whole genome shotgun (WGS) entry which is preliminary data.</text>
</comment>
<dbReference type="Proteomes" id="UP000185696">
    <property type="component" value="Unassembled WGS sequence"/>
</dbReference>
<organism evidence="2 3">
    <name type="scientific">Actinophytocola xinjiangensis</name>
    <dbReference type="NCBI Taxonomy" id="485602"/>
    <lineage>
        <taxon>Bacteria</taxon>
        <taxon>Bacillati</taxon>
        <taxon>Actinomycetota</taxon>
        <taxon>Actinomycetes</taxon>
        <taxon>Pseudonocardiales</taxon>
        <taxon>Pseudonocardiaceae</taxon>
    </lineage>
</organism>
<keyword evidence="3" id="KW-1185">Reference proteome</keyword>